<keyword evidence="3" id="KW-0012">Acyltransferase</keyword>
<dbReference type="EMBL" id="KZ502877">
    <property type="protein sequence ID" value="PKU71478.1"/>
    <property type="molecule type" value="Genomic_DNA"/>
</dbReference>
<reference evidence="4 5" key="1">
    <citation type="journal article" date="2016" name="Sci. Rep.">
        <title>The Dendrobium catenatum Lindl. genome sequence provides insights into polysaccharide synthase, floral development and adaptive evolution.</title>
        <authorList>
            <person name="Zhang G.Q."/>
            <person name="Xu Q."/>
            <person name="Bian C."/>
            <person name="Tsai W.C."/>
            <person name="Yeh C.M."/>
            <person name="Liu K.W."/>
            <person name="Yoshida K."/>
            <person name="Zhang L.S."/>
            <person name="Chang S.B."/>
            <person name="Chen F."/>
            <person name="Shi Y."/>
            <person name="Su Y.Y."/>
            <person name="Zhang Y.Q."/>
            <person name="Chen L.J."/>
            <person name="Yin Y."/>
            <person name="Lin M."/>
            <person name="Huang H."/>
            <person name="Deng H."/>
            <person name="Wang Z.W."/>
            <person name="Zhu S.L."/>
            <person name="Zhao X."/>
            <person name="Deng C."/>
            <person name="Niu S.C."/>
            <person name="Huang J."/>
            <person name="Wang M."/>
            <person name="Liu G.H."/>
            <person name="Yang H.J."/>
            <person name="Xiao X.J."/>
            <person name="Hsiao Y.Y."/>
            <person name="Wu W.L."/>
            <person name="Chen Y.Y."/>
            <person name="Mitsuda N."/>
            <person name="Ohme-Takagi M."/>
            <person name="Luo Y.B."/>
            <person name="Van de Peer Y."/>
            <person name="Liu Z.J."/>
        </authorList>
    </citation>
    <scope>NUCLEOTIDE SEQUENCE [LARGE SCALE GENOMIC DNA]</scope>
    <source>
        <tissue evidence="4">The whole plant</tissue>
    </source>
</reference>
<dbReference type="Proteomes" id="UP000233837">
    <property type="component" value="Unassembled WGS sequence"/>
</dbReference>
<accession>A0A2I0W740</accession>
<reference evidence="4 5" key="2">
    <citation type="journal article" date="2017" name="Nature">
        <title>The Apostasia genome and the evolution of orchids.</title>
        <authorList>
            <person name="Zhang G.Q."/>
            <person name="Liu K.W."/>
            <person name="Li Z."/>
            <person name="Lohaus R."/>
            <person name="Hsiao Y.Y."/>
            <person name="Niu S.C."/>
            <person name="Wang J.Y."/>
            <person name="Lin Y.C."/>
            <person name="Xu Q."/>
            <person name="Chen L.J."/>
            <person name="Yoshida K."/>
            <person name="Fujiwara S."/>
            <person name="Wang Z.W."/>
            <person name="Zhang Y.Q."/>
            <person name="Mitsuda N."/>
            <person name="Wang M."/>
            <person name="Liu G.H."/>
            <person name="Pecoraro L."/>
            <person name="Huang H.X."/>
            <person name="Xiao X.J."/>
            <person name="Lin M."/>
            <person name="Wu X.Y."/>
            <person name="Wu W.L."/>
            <person name="Chen Y.Y."/>
            <person name="Chang S.B."/>
            <person name="Sakamoto S."/>
            <person name="Ohme-Takagi M."/>
            <person name="Yagi M."/>
            <person name="Zeng S.J."/>
            <person name="Shen C.Y."/>
            <person name="Yeh C.M."/>
            <person name="Luo Y.B."/>
            <person name="Tsai W.C."/>
            <person name="Van de Peer Y."/>
            <person name="Liu Z.J."/>
        </authorList>
    </citation>
    <scope>NUCLEOTIDE SEQUENCE [LARGE SCALE GENOMIC DNA]</scope>
    <source>
        <tissue evidence="4">The whole plant</tissue>
    </source>
</reference>
<proteinExistence type="inferred from homology"/>
<dbReference type="Pfam" id="PF02458">
    <property type="entry name" value="Transferase"/>
    <property type="match status" value="1"/>
</dbReference>
<organism evidence="4 5">
    <name type="scientific">Dendrobium catenatum</name>
    <dbReference type="NCBI Taxonomy" id="906689"/>
    <lineage>
        <taxon>Eukaryota</taxon>
        <taxon>Viridiplantae</taxon>
        <taxon>Streptophyta</taxon>
        <taxon>Embryophyta</taxon>
        <taxon>Tracheophyta</taxon>
        <taxon>Spermatophyta</taxon>
        <taxon>Magnoliopsida</taxon>
        <taxon>Liliopsida</taxon>
        <taxon>Asparagales</taxon>
        <taxon>Orchidaceae</taxon>
        <taxon>Epidendroideae</taxon>
        <taxon>Malaxideae</taxon>
        <taxon>Dendrobiinae</taxon>
        <taxon>Dendrobium</taxon>
    </lineage>
</organism>
<keyword evidence="5" id="KW-1185">Reference proteome</keyword>
<keyword evidence="2 4" id="KW-0808">Transferase</keyword>
<evidence type="ECO:0000313" key="5">
    <source>
        <dbReference type="Proteomes" id="UP000233837"/>
    </source>
</evidence>
<evidence type="ECO:0000256" key="3">
    <source>
        <dbReference type="ARBA" id="ARBA00023315"/>
    </source>
</evidence>
<protein>
    <submittedName>
        <fullName evidence="4">10-deacetylbaccatin III 10-O-acetyltransferase</fullName>
    </submittedName>
</protein>
<dbReference type="Gene3D" id="3.30.559.10">
    <property type="entry name" value="Chloramphenicol acetyltransferase-like domain"/>
    <property type="match status" value="2"/>
</dbReference>
<dbReference type="PANTHER" id="PTHR31147">
    <property type="entry name" value="ACYL TRANSFERASE 4"/>
    <property type="match status" value="1"/>
</dbReference>
<comment type="similarity">
    <text evidence="1">Belongs to the plant acyltransferase family.</text>
</comment>
<evidence type="ECO:0000313" key="4">
    <source>
        <dbReference type="EMBL" id="PKU71478.1"/>
    </source>
</evidence>
<evidence type="ECO:0000256" key="1">
    <source>
        <dbReference type="ARBA" id="ARBA00009861"/>
    </source>
</evidence>
<dbReference type="InterPro" id="IPR023213">
    <property type="entry name" value="CAT-like_dom_sf"/>
</dbReference>
<dbReference type="PANTHER" id="PTHR31147:SF1">
    <property type="entry name" value="ACYL TRANSFERASE 4"/>
    <property type="match status" value="1"/>
</dbReference>
<dbReference type="AlphaFoldDB" id="A0A2I0W740"/>
<dbReference type="GO" id="GO:0016746">
    <property type="term" value="F:acyltransferase activity"/>
    <property type="evidence" value="ECO:0007669"/>
    <property type="project" value="UniProtKB-KW"/>
</dbReference>
<name>A0A2I0W740_9ASPA</name>
<sequence length="496" mass="55987">MRATQMSPNLRWELLHPASSSIPSHRTRIPVPTTDRVKESYQRLSSPIAHPPIKLPIITSLSPHHNTFSSLINPEKRAMVFSVTRKSSGFVAPAEPTPTEILPLSIIDRIKGLRYMVQSIHVFKRGEKAAKTIKEAMSKALVPYYPFAGRFFNDPEDGELKLACRGEGPWFVEAVANCSLEDVRFLDLPMMISKEELLPVIPQDLEEPINLPFMMQVTEFTCGGFVMGLLSLHSFADGLGAAQFLHAVGEIARGLPKPIINPTWDRDLIPNPPKLRQPGPPPAFPDLKNEYTTIDFSAESILQVKEDFYHSTGKHCSTFDASVAMVWQARIRAIGFEPNELVHVCFFASTRHLLTDVLPKPSEYYGNCFYPVTVTTTAGRLTESNLADVVRIVRDAKSGLPKEFAKWAVGDFKEDPYELTFSYNSLFVSDWTRLGFREVDYGWGKPVNVIPFAYYDFMAMAIIGTVPVPKQGTRIMTQCVKKEHLEEFEQEMRRFK</sequence>
<evidence type="ECO:0000256" key="2">
    <source>
        <dbReference type="ARBA" id="ARBA00022679"/>
    </source>
</evidence>
<dbReference type="InterPro" id="IPR050898">
    <property type="entry name" value="Plant_acyltransferase"/>
</dbReference>
<gene>
    <name evidence="4" type="ORF">MA16_Dca004320</name>
</gene>